<reference evidence="1" key="1">
    <citation type="submission" date="2019-03" db="EMBL/GenBank/DDBJ databases">
        <title>Lake Tanganyika Metagenome-Assembled Genomes (MAGs).</title>
        <authorList>
            <person name="Tran P."/>
        </authorList>
    </citation>
    <scope>NUCLEOTIDE SEQUENCE</scope>
    <source>
        <strain evidence="1">K_DeepCast_150m_m2_040</strain>
    </source>
</reference>
<dbReference type="Proteomes" id="UP000779900">
    <property type="component" value="Unassembled WGS sequence"/>
</dbReference>
<dbReference type="AlphaFoldDB" id="A0A937XJ36"/>
<dbReference type="InterPro" id="IPR010982">
    <property type="entry name" value="Lambda_DNA-bd_dom_sf"/>
</dbReference>
<dbReference type="Gene3D" id="1.10.260.40">
    <property type="entry name" value="lambda repressor-like DNA-binding domains"/>
    <property type="match status" value="1"/>
</dbReference>
<organism evidence="1 2">
    <name type="scientific">candidate division WOR-3 bacterium</name>
    <dbReference type="NCBI Taxonomy" id="2052148"/>
    <lineage>
        <taxon>Bacteria</taxon>
        <taxon>Bacteria division WOR-3</taxon>
    </lineage>
</organism>
<dbReference type="EMBL" id="VGIR01000114">
    <property type="protein sequence ID" value="MBM3332648.1"/>
    <property type="molecule type" value="Genomic_DNA"/>
</dbReference>
<sequence>MNTDNTKELRERLSRLQKDPPFVAQGLKVTFAEDLTRLLEVRGLKEAELARKLGANLGFVNSVLDTENKLTVETMARIALALDARITLRMLPREEAEHDARAQATLRELGGRGR</sequence>
<protein>
    <submittedName>
        <fullName evidence="1">Uncharacterized protein</fullName>
    </submittedName>
</protein>
<accession>A0A937XJ36</accession>
<proteinExistence type="predicted"/>
<dbReference type="SUPFAM" id="SSF47413">
    <property type="entry name" value="lambda repressor-like DNA-binding domains"/>
    <property type="match status" value="1"/>
</dbReference>
<gene>
    <name evidence="1" type="ORF">FJY68_12520</name>
</gene>
<comment type="caution">
    <text evidence="1">The sequence shown here is derived from an EMBL/GenBank/DDBJ whole genome shotgun (WGS) entry which is preliminary data.</text>
</comment>
<dbReference type="GO" id="GO:0003677">
    <property type="term" value="F:DNA binding"/>
    <property type="evidence" value="ECO:0007669"/>
    <property type="project" value="InterPro"/>
</dbReference>
<evidence type="ECO:0000313" key="1">
    <source>
        <dbReference type="EMBL" id="MBM3332648.1"/>
    </source>
</evidence>
<name>A0A937XJ36_UNCW3</name>
<evidence type="ECO:0000313" key="2">
    <source>
        <dbReference type="Proteomes" id="UP000779900"/>
    </source>
</evidence>